<feature type="transmembrane region" description="Helical" evidence="2">
    <location>
        <begin position="159"/>
        <end position="179"/>
    </location>
</feature>
<keyword evidence="2" id="KW-0812">Transmembrane</keyword>
<keyword evidence="4" id="KW-1185">Reference proteome</keyword>
<dbReference type="Proteomes" id="UP000460221">
    <property type="component" value="Unassembled WGS sequence"/>
</dbReference>
<accession>A0A7K1FTR1</accession>
<evidence type="ECO:0000313" key="4">
    <source>
        <dbReference type="Proteomes" id="UP000460221"/>
    </source>
</evidence>
<feature type="transmembrane region" description="Helical" evidence="2">
    <location>
        <begin position="78"/>
        <end position="102"/>
    </location>
</feature>
<sequence length="214" mass="22127">MSAPDTTPILLAPEAGRRKLDPARELLHWRSGATVLVAAVLAGIVQALLWAMVAPGEQFVVYKDGSYLPLPTESPRQFTAVAIMLLLSVAAGAALAAAAWAWRSVRGTAMLLTVGFAGAVGALTAYLLGPVMTDGTDPASIGASAIDQLVTAEPTAGNAMVILLEPLIAIAVYTFLVAWHGEKDLGTGLPQPLPAVPQGPQTPEMVTFGPQGRP</sequence>
<dbReference type="AlphaFoldDB" id="A0A7K1FTR1"/>
<keyword evidence="2" id="KW-0472">Membrane</keyword>
<protein>
    <submittedName>
        <fullName evidence="3">DUF2567 domain-containing protein</fullName>
    </submittedName>
</protein>
<dbReference type="Pfam" id="PF10821">
    <property type="entry name" value="DUF2567"/>
    <property type="match status" value="1"/>
</dbReference>
<name>A0A7K1FTR1_9ACTN</name>
<feature type="transmembrane region" description="Helical" evidence="2">
    <location>
        <begin position="27"/>
        <end position="53"/>
    </location>
</feature>
<dbReference type="RefSeq" id="WP_154771514.1">
    <property type="nucleotide sequence ID" value="NZ_WLYK01000023.1"/>
</dbReference>
<gene>
    <name evidence="3" type="ORF">GIS00_26680</name>
</gene>
<feature type="region of interest" description="Disordered" evidence="1">
    <location>
        <begin position="189"/>
        <end position="214"/>
    </location>
</feature>
<evidence type="ECO:0000313" key="3">
    <source>
        <dbReference type="EMBL" id="MTD17518.1"/>
    </source>
</evidence>
<reference evidence="3 4" key="1">
    <citation type="submission" date="2019-11" db="EMBL/GenBank/DDBJ databases">
        <authorList>
            <person name="Jiang L.-Q."/>
        </authorList>
    </citation>
    <scope>NUCLEOTIDE SEQUENCE [LARGE SCALE GENOMIC DNA]</scope>
    <source>
        <strain evidence="3 4">YIM 132087</strain>
    </source>
</reference>
<evidence type="ECO:0000256" key="1">
    <source>
        <dbReference type="SAM" id="MobiDB-lite"/>
    </source>
</evidence>
<feature type="transmembrane region" description="Helical" evidence="2">
    <location>
        <begin position="109"/>
        <end position="128"/>
    </location>
</feature>
<dbReference type="EMBL" id="WLYK01000023">
    <property type="protein sequence ID" value="MTD17518.1"/>
    <property type="molecule type" value="Genomic_DNA"/>
</dbReference>
<evidence type="ECO:0000256" key="2">
    <source>
        <dbReference type="SAM" id="Phobius"/>
    </source>
</evidence>
<comment type="caution">
    <text evidence="3">The sequence shown here is derived from an EMBL/GenBank/DDBJ whole genome shotgun (WGS) entry which is preliminary data.</text>
</comment>
<keyword evidence="2" id="KW-1133">Transmembrane helix</keyword>
<proteinExistence type="predicted"/>
<organism evidence="3 4">
    <name type="scientific">Nakamurella alba</name>
    <dbReference type="NCBI Taxonomy" id="2665158"/>
    <lineage>
        <taxon>Bacteria</taxon>
        <taxon>Bacillati</taxon>
        <taxon>Actinomycetota</taxon>
        <taxon>Actinomycetes</taxon>
        <taxon>Nakamurellales</taxon>
        <taxon>Nakamurellaceae</taxon>
        <taxon>Nakamurella</taxon>
    </lineage>
</organism>
<dbReference type="InterPro" id="IPR021213">
    <property type="entry name" value="DUF2567"/>
</dbReference>